<dbReference type="InterPro" id="IPR030395">
    <property type="entry name" value="GP_PDE_dom"/>
</dbReference>
<comment type="caution">
    <text evidence="2">The sequence shown here is derived from an EMBL/GenBank/DDBJ whole genome shotgun (WGS) entry which is preliminary data.</text>
</comment>
<dbReference type="PROSITE" id="PS51704">
    <property type="entry name" value="GP_PDE"/>
    <property type="match status" value="1"/>
</dbReference>
<name>A0A1G2S6M6_9BACT</name>
<sequence>MIIFAHRGMKNEMPENTMPAFKKAFSYGFGIEFDVRMTLDKNVVVIHDRDLWRITGEHIDVSSVSLVELRKLKIGSHLNPQFVDTMIPTLDEVCKLIISNLPVGQKAAIHLKQEEQTEEMLQSLSRVFKNFDLYQKAFIFDMTLENAKKLRRINNKIPIALSVGECNYSPTVYLWDEIASSLDNFDYVWLDEWKSQGEILNKVLVDKINNTRKEIYAISPELHKEHGHPQSEEGYENVWKNLNKWGISGICTAYPDKLKTILTSEAQLVYKD</sequence>
<dbReference type="SUPFAM" id="SSF51695">
    <property type="entry name" value="PLC-like phosphodiesterases"/>
    <property type="match status" value="1"/>
</dbReference>
<dbReference type="EMBL" id="MHUT01000022">
    <property type="protein sequence ID" value="OHA80378.1"/>
    <property type="molecule type" value="Genomic_DNA"/>
</dbReference>
<dbReference type="PANTHER" id="PTHR46211:SF14">
    <property type="entry name" value="GLYCEROPHOSPHODIESTER PHOSPHODIESTERASE"/>
    <property type="match status" value="1"/>
</dbReference>
<dbReference type="Pfam" id="PF03009">
    <property type="entry name" value="GDPD"/>
    <property type="match status" value="1"/>
</dbReference>
<dbReference type="InterPro" id="IPR017946">
    <property type="entry name" value="PLC-like_Pdiesterase_TIM-brl"/>
</dbReference>
<proteinExistence type="predicted"/>
<dbReference type="Proteomes" id="UP000179118">
    <property type="component" value="Unassembled WGS sequence"/>
</dbReference>
<reference evidence="2 3" key="1">
    <citation type="journal article" date="2016" name="Nat. Commun.">
        <title>Thousands of microbial genomes shed light on interconnected biogeochemical processes in an aquifer system.</title>
        <authorList>
            <person name="Anantharaman K."/>
            <person name="Brown C.T."/>
            <person name="Hug L.A."/>
            <person name="Sharon I."/>
            <person name="Castelle C.J."/>
            <person name="Probst A.J."/>
            <person name="Thomas B.C."/>
            <person name="Singh A."/>
            <person name="Wilkins M.J."/>
            <person name="Karaoz U."/>
            <person name="Brodie E.L."/>
            <person name="Williams K.H."/>
            <person name="Hubbard S.S."/>
            <person name="Banfield J.F."/>
        </authorList>
    </citation>
    <scope>NUCLEOTIDE SEQUENCE [LARGE SCALE GENOMIC DNA]</scope>
</reference>
<gene>
    <name evidence="2" type="ORF">A3D51_03625</name>
</gene>
<protein>
    <recommendedName>
        <fullName evidence="1">GP-PDE domain-containing protein</fullName>
    </recommendedName>
</protein>
<accession>A0A1G2S6M6</accession>
<dbReference type="AlphaFoldDB" id="A0A1G2S6M6"/>
<feature type="domain" description="GP-PDE" evidence="1">
    <location>
        <begin position="1"/>
        <end position="262"/>
    </location>
</feature>
<dbReference type="GO" id="GO:0008081">
    <property type="term" value="F:phosphoric diester hydrolase activity"/>
    <property type="evidence" value="ECO:0007669"/>
    <property type="project" value="InterPro"/>
</dbReference>
<evidence type="ECO:0000313" key="3">
    <source>
        <dbReference type="Proteomes" id="UP000179118"/>
    </source>
</evidence>
<dbReference type="GO" id="GO:0006629">
    <property type="term" value="P:lipid metabolic process"/>
    <property type="evidence" value="ECO:0007669"/>
    <property type="project" value="InterPro"/>
</dbReference>
<evidence type="ECO:0000313" key="2">
    <source>
        <dbReference type="EMBL" id="OHA80378.1"/>
    </source>
</evidence>
<dbReference type="PANTHER" id="PTHR46211">
    <property type="entry name" value="GLYCEROPHOSPHORYL DIESTER PHOSPHODIESTERASE"/>
    <property type="match status" value="1"/>
</dbReference>
<organism evidence="2 3">
    <name type="scientific">Candidatus Yonathbacteria bacterium RIFCSPHIGHO2_02_FULL_44_14</name>
    <dbReference type="NCBI Taxonomy" id="1802724"/>
    <lineage>
        <taxon>Bacteria</taxon>
        <taxon>Candidatus Yonathiibacteriota</taxon>
    </lineage>
</organism>
<evidence type="ECO:0000259" key="1">
    <source>
        <dbReference type="PROSITE" id="PS51704"/>
    </source>
</evidence>
<dbReference type="Gene3D" id="3.20.20.190">
    <property type="entry name" value="Phosphatidylinositol (PI) phosphodiesterase"/>
    <property type="match status" value="1"/>
</dbReference>